<reference evidence="3 5" key="2">
    <citation type="submission" date="2013-03" db="EMBL/GenBank/DDBJ databases">
        <title>The Genome Sequence of Enterococcus avium ATCC_14025 (PacBio/Illumina hybrid assembly).</title>
        <authorList>
            <consortium name="The Broad Institute Genomics Platform"/>
            <consortium name="The Broad Institute Genome Sequencing Center for Infectious Disease"/>
            <person name="Earl A."/>
            <person name="Russ C."/>
            <person name="Gilmore M."/>
            <person name="Surin D."/>
            <person name="Walker B."/>
            <person name="Young S."/>
            <person name="Zeng Q."/>
            <person name="Gargeya S."/>
            <person name="Fitzgerald M."/>
            <person name="Haas B."/>
            <person name="Abouelleil A."/>
            <person name="Allen A.W."/>
            <person name="Alvarado L."/>
            <person name="Arachchi H.M."/>
            <person name="Berlin A.M."/>
            <person name="Chapman S.B."/>
            <person name="Gainer-Dewar J."/>
            <person name="Goldberg J."/>
            <person name="Griggs A."/>
            <person name="Gujja S."/>
            <person name="Hansen M."/>
            <person name="Howarth C."/>
            <person name="Imamovic A."/>
            <person name="Ireland A."/>
            <person name="Larimer J."/>
            <person name="McCowan C."/>
            <person name="Murphy C."/>
            <person name="Pearson M."/>
            <person name="Poon T.W."/>
            <person name="Priest M."/>
            <person name="Roberts A."/>
            <person name="Saif S."/>
            <person name="Shea T."/>
            <person name="Sisk P."/>
            <person name="Sykes S."/>
            <person name="Wortman J."/>
            <person name="Nusbaum C."/>
            <person name="Birren B."/>
        </authorList>
    </citation>
    <scope>NUCLEOTIDE SEQUENCE [LARGE SCALE GENOMIC DNA]</scope>
    <source>
        <strain evidence="3 5">ATCC 14025</strain>
    </source>
</reference>
<dbReference type="RefSeq" id="WP_010743612.1">
    <property type="nucleotide sequence ID" value="NZ_KE136357.1"/>
</dbReference>
<organism evidence="3 5">
    <name type="scientific">Enterococcus avium ATCC 14025</name>
    <dbReference type="NCBI Taxonomy" id="1140002"/>
    <lineage>
        <taxon>Bacteria</taxon>
        <taxon>Bacillati</taxon>
        <taxon>Bacillota</taxon>
        <taxon>Bacilli</taxon>
        <taxon>Lactobacillales</taxon>
        <taxon>Enterococcaceae</taxon>
        <taxon>Enterococcus</taxon>
    </lineage>
</organism>
<evidence type="ECO:0000313" key="4">
    <source>
        <dbReference type="Proteomes" id="UP000014104"/>
    </source>
</evidence>
<name>A0AAV3J2Q4_ENTAV</name>
<sequence length="50" mass="5497">MKQINLATTIMCMLAIPVFSKFSMLAAYGYIGIFLLAIGWEKKKPAEGAD</sequence>
<dbReference type="EMBL" id="ASWL01000002">
    <property type="protein sequence ID" value="EOU23604.1"/>
    <property type="molecule type" value="Genomic_DNA"/>
</dbReference>
<evidence type="ECO:0000313" key="3">
    <source>
        <dbReference type="EMBL" id="EOU23604.1"/>
    </source>
</evidence>
<protein>
    <submittedName>
        <fullName evidence="3">Uncharacterized protein</fullName>
    </submittedName>
</protein>
<evidence type="ECO:0000313" key="2">
    <source>
        <dbReference type="EMBL" id="EOT51087.1"/>
    </source>
</evidence>
<evidence type="ECO:0000313" key="5">
    <source>
        <dbReference type="Proteomes" id="UP000014107"/>
    </source>
</evidence>
<keyword evidence="1" id="KW-1133">Transmembrane helix</keyword>
<dbReference type="AlphaFoldDB" id="A0AAV3J2Q4"/>
<keyword evidence="4" id="KW-1185">Reference proteome</keyword>
<dbReference type="EMBL" id="AHYV01000005">
    <property type="protein sequence ID" value="EOT51087.1"/>
    <property type="molecule type" value="Genomic_DNA"/>
</dbReference>
<keyword evidence="1" id="KW-0812">Transmembrane</keyword>
<evidence type="ECO:0000256" key="1">
    <source>
        <dbReference type="SAM" id="Phobius"/>
    </source>
</evidence>
<proteinExistence type="predicted"/>
<dbReference type="Proteomes" id="UP000014107">
    <property type="component" value="Unassembled WGS sequence"/>
</dbReference>
<keyword evidence="1" id="KW-0472">Membrane</keyword>
<gene>
    <name evidence="3" type="ORF">I570_01469</name>
    <name evidence="2" type="ORF">OMU_00416</name>
</gene>
<feature type="transmembrane region" description="Helical" evidence="1">
    <location>
        <begin position="12"/>
        <end position="40"/>
    </location>
</feature>
<accession>A0AAV3J2Q4</accession>
<comment type="caution">
    <text evidence="3">The sequence shown here is derived from an EMBL/GenBank/DDBJ whole genome shotgun (WGS) entry which is preliminary data.</text>
</comment>
<dbReference type="Proteomes" id="UP000014104">
    <property type="component" value="Unassembled WGS sequence"/>
</dbReference>
<reference evidence="2 4" key="1">
    <citation type="submission" date="2013-03" db="EMBL/GenBank/DDBJ databases">
        <title>The Genome Sequence of Enterococcus avium ATCC_14025 (Illumina only assembly).</title>
        <authorList>
            <consortium name="The Broad Institute Genomics Platform"/>
            <consortium name="The Broad Institute Genome Sequencing Center for Infectious Disease"/>
            <person name="Earl A."/>
            <person name="Russ C."/>
            <person name="Gilmore M."/>
            <person name="Surin D."/>
            <person name="Walker B."/>
            <person name="Young S."/>
            <person name="Zeng Q."/>
            <person name="Gargeya S."/>
            <person name="Fitzgerald M."/>
            <person name="Haas B."/>
            <person name="Abouelleil A."/>
            <person name="Allen A.W."/>
            <person name="Alvarado L."/>
            <person name="Arachchi H.M."/>
            <person name="Berlin A.M."/>
            <person name="Chapman S.B."/>
            <person name="Gainer-Dewar J."/>
            <person name="Goldberg J."/>
            <person name="Griggs A."/>
            <person name="Gujja S."/>
            <person name="Hansen M."/>
            <person name="Howarth C."/>
            <person name="Imamovic A."/>
            <person name="Ireland A."/>
            <person name="Larimer J."/>
            <person name="McCowan C."/>
            <person name="Murphy C."/>
            <person name="Pearson M."/>
            <person name="Poon T.W."/>
            <person name="Priest M."/>
            <person name="Roberts A."/>
            <person name="Saif S."/>
            <person name="Shea T."/>
            <person name="Sisk P."/>
            <person name="Sykes S."/>
            <person name="Wortman J."/>
            <person name="Nusbaum C."/>
            <person name="Birren B."/>
        </authorList>
    </citation>
    <scope>NUCLEOTIDE SEQUENCE [LARGE SCALE GENOMIC DNA]</scope>
    <source>
        <strain evidence="2 4">ATCC 14025</strain>
    </source>
</reference>